<name>A0ABY7UKA3_9CORY</name>
<dbReference type="SUPFAM" id="SSF53474">
    <property type="entry name" value="alpha/beta-Hydrolases"/>
    <property type="match status" value="1"/>
</dbReference>
<evidence type="ECO:0000313" key="3">
    <source>
        <dbReference type="Proteomes" id="UP001218071"/>
    </source>
</evidence>
<dbReference type="Gene3D" id="3.40.50.1820">
    <property type="entry name" value="alpha/beta hydrolase"/>
    <property type="match status" value="1"/>
</dbReference>
<reference evidence="2 3" key="1">
    <citation type="submission" date="2020-10" db="EMBL/GenBank/DDBJ databases">
        <title>Complete genome sequence of Corynebacterium jeddahense DSM 45997, type strain of Corynebacterium jeddahense.</title>
        <authorList>
            <person name="Busche T."/>
            <person name="Kalinowski J."/>
            <person name="Ruckert C."/>
        </authorList>
    </citation>
    <scope>NUCLEOTIDE SEQUENCE [LARGE SCALE GENOMIC DNA]</scope>
    <source>
        <strain evidence="2 3">DSM 45997</strain>
    </source>
</reference>
<keyword evidence="3" id="KW-1185">Reference proteome</keyword>
<sequence length="204" mass="21268">MSLAAQIPPLLPDPSTANSQPRVVVALHGTLGTPYAFRPLARELSARGVGLLAPAYGRRGTLRLDDCAAAVARTIAGLPDAVERVDIVGHSYGGLVGLRALAVPAVRARVRTLVGLGACWRGTQTGWGPAWLVRRVLGESFVELDAFRGEPAVPAGVEVVSVVSDADRVVPEASSRLGRVVELHGVRHNALPRQTGAILAALGC</sequence>
<dbReference type="GO" id="GO:0016787">
    <property type="term" value="F:hydrolase activity"/>
    <property type="evidence" value="ECO:0007669"/>
    <property type="project" value="UniProtKB-KW"/>
</dbReference>
<proteinExistence type="predicted"/>
<dbReference type="Proteomes" id="UP001218071">
    <property type="component" value="Chromosome"/>
</dbReference>
<protein>
    <submittedName>
        <fullName evidence="2">Alpha/beta hydrolase family protein</fullName>
    </submittedName>
</protein>
<dbReference type="Pfam" id="PF12697">
    <property type="entry name" value="Abhydrolase_6"/>
    <property type="match status" value="1"/>
</dbReference>
<evidence type="ECO:0000259" key="1">
    <source>
        <dbReference type="Pfam" id="PF12697"/>
    </source>
</evidence>
<gene>
    <name evidence="2" type="ORF">CJEDD_05590</name>
</gene>
<evidence type="ECO:0000313" key="2">
    <source>
        <dbReference type="EMBL" id="WCZ38728.1"/>
    </source>
</evidence>
<dbReference type="RefSeq" id="WP_042408732.1">
    <property type="nucleotide sequence ID" value="NZ_CBYN010000093.1"/>
</dbReference>
<keyword evidence="2" id="KW-0378">Hydrolase</keyword>
<dbReference type="InterPro" id="IPR000073">
    <property type="entry name" value="AB_hydrolase_1"/>
</dbReference>
<feature type="domain" description="AB hydrolase-1" evidence="1">
    <location>
        <begin position="24"/>
        <end position="155"/>
    </location>
</feature>
<dbReference type="EMBL" id="CP063194">
    <property type="protein sequence ID" value="WCZ38728.1"/>
    <property type="molecule type" value="Genomic_DNA"/>
</dbReference>
<accession>A0ABY7UKA3</accession>
<organism evidence="2 3">
    <name type="scientific">Corynebacterium jeddahense</name>
    <dbReference type="NCBI Taxonomy" id="1414719"/>
    <lineage>
        <taxon>Bacteria</taxon>
        <taxon>Bacillati</taxon>
        <taxon>Actinomycetota</taxon>
        <taxon>Actinomycetes</taxon>
        <taxon>Mycobacteriales</taxon>
        <taxon>Corynebacteriaceae</taxon>
        <taxon>Corynebacterium</taxon>
    </lineage>
</organism>
<dbReference type="InterPro" id="IPR029058">
    <property type="entry name" value="AB_hydrolase_fold"/>
</dbReference>